<reference evidence="1" key="2">
    <citation type="submission" date="2021-08" db="EMBL/GenBank/DDBJ databases">
        <authorList>
            <person name="Tani A."/>
            <person name="Ola A."/>
            <person name="Ogura Y."/>
            <person name="Katsura K."/>
            <person name="Hayashi T."/>
        </authorList>
    </citation>
    <scope>NUCLEOTIDE SEQUENCE</scope>
    <source>
        <strain evidence="1">DSM 23674</strain>
    </source>
</reference>
<sequence length="89" mass="9149">MAIKQEVVAQLAEASAQQVLVQTLAVLVFGQSGLSPERVRSLGQSLSEQMGEVVIPDADAADAEAIREANARAVVAVFEGVAEAMPSGA</sequence>
<keyword evidence="2" id="KW-1185">Reference proteome</keyword>
<dbReference type="RefSeq" id="WP_147817631.1">
    <property type="nucleotide sequence ID" value="NZ_BPRA01000006.1"/>
</dbReference>
<organism evidence="1 2">
    <name type="scientific">Methylobacterium thuringiense</name>
    <dbReference type="NCBI Taxonomy" id="1003091"/>
    <lineage>
        <taxon>Bacteria</taxon>
        <taxon>Pseudomonadati</taxon>
        <taxon>Pseudomonadota</taxon>
        <taxon>Alphaproteobacteria</taxon>
        <taxon>Hyphomicrobiales</taxon>
        <taxon>Methylobacteriaceae</taxon>
        <taxon>Methylobacterium</taxon>
    </lineage>
</organism>
<name>A0ABQ4THY1_9HYPH</name>
<accession>A0ABQ4THY1</accession>
<dbReference type="EMBL" id="BPRA01000006">
    <property type="protein sequence ID" value="GJE54838.1"/>
    <property type="molecule type" value="Genomic_DNA"/>
</dbReference>
<comment type="caution">
    <text evidence="1">The sequence shown here is derived from an EMBL/GenBank/DDBJ whole genome shotgun (WGS) entry which is preliminary data.</text>
</comment>
<protein>
    <submittedName>
        <fullName evidence="1">Uncharacterized protein</fullName>
    </submittedName>
</protein>
<gene>
    <name evidence="1" type="ORF">EKPJFOCH_1323</name>
</gene>
<evidence type="ECO:0000313" key="1">
    <source>
        <dbReference type="EMBL" id="GJE54838.1"/>
    </source>
</evidence>
<dbReference type="Proteomes" id="UP001055101">
    <property type="component" value="Unassembled WGS sequence"/>
</dbReference>
<evidence type="ECO:0000313" key="2">
    <source>
        <dbReference type="Proteomes" id="UP001055101"/>
    </source>
</evidence>
<proteinExistence type="predicted"/>
<reference evidence="1" key="1">
    <citation type="journal article" date="2021" name="Front. Microbiol.">
        <title>Comprehensive Comparative Genomics and Phenotyping of Methylobacterium Species.</title>
        <authorList>
            <person name="Alessa O."/>
            <person name="Ogura Y."/>
            <person name="Fujitani Y."/>
            <person name="Takami H."/>
            <person name="Hayashi T."/>
            <person name="Sahin N."/>
            <person name="Tani A."/>
        </authorList>
    </citation>
    <scope>NUCLEOTIDE SEQUENCE</scope>
    <source>
        <strain evidence="1">DSM 23674</strain>
    </source>
</reference>